<dbReference type="InterPro" id="IPR010093">
    <property type="entry name" value="SinI_DNA-bd"/>
</dbReference>
<sequence>MTTKATQLAAALASLAALLAEEQSPEPVEAEPEVRTLPDRTLLTVEEAAQYLGIGRTKTYELVKSGEIESVRIGRLRRVPRTAIDAYADRLINQQIGNRAA</sequence>
<name>A0ABW3G1B4_9PSEU</name>
<feature type="chain" id="PRO_5046086621" evidence="1">
    <location>
        <begin position="20"/>
        <end position="101"/>
    </location>
</feature>
<dbReference type="EMBL" id="JBHTIW010000056">
    <property type="protein sequence ID" value="MFD0924053.1"/>
    <property type="molecule type" value="Genomic_DNA"/>
</dbReference>
<organism evidence="3 4">
    <name type="scientific">Saccharopolyspora rosea</name>
    <dbReference type="NCBI Taxonomy" id="524884"/>
    <lineage>
        <taxon>Bacteria</taxon>
        <taxon>Bacillati</taxon>
        <taxon>Actinomycetota</taxon>
        <taxon>Actinomycetes</taxon>
        <taxon>Pseudonocardiales</taxon>
        <taxon>Pseudonocardiaceae</taxon>
        <taxon>Saccharopolyspora</taxon>
    </lineage>
</organism>
<feature type="signal peptide" evidence="1">
    <location>
        <begin position="1"/>
        <end position="19"/>
    </location>
</feature>
<dbReference type="Pfam" id="PF12728">
    <property type="entry name" value="HTH_17"/>
    <property type="match status" value="1"/>
</dbReference>
<dbReference type="RefSeq" id="WP_263250417.1">
    <property type="nucleotide sequence ID" value="NZ_BAABLT010000003.1"/>
</dbReference>
<dbReference type="Gene3D" id="3.90.105.50">
    <property type="match status" value="1"/>
</dbReference>
<keyword evidence="1" id="KW-0732">Signal</keyword>
<proteinExistence type="predicted"/>
<keyword evidence="4" id="KW-1185">Reference proteome</keyword>
<gene>
    <name evidence="3" type="ORF">ACFQ16_30280</name>
</gene>
<feature type="domain" description="Helix-turn-helix" evidence="2">
    <location>
        <begin position="42"/>
        <end position="90"/>
    </location>
</feature>
<accession>A0ABW3G1B4</accession>
<comment type="caution">
    <text evidence="3">The sequence shown here is derived from an EMBL/GenBank/DDBJ whole genome shotgun (WGS) entry which is preliminary data.</text>
</comment>
<dbReference type="InterPro" id="IPR041657">
    <property type="entry name" value="HTH_17"/>
</dbReference>
<protein>
    <submittedName>
        <fullName evidence="3">Helix-turn-helix domain-containing protein</fullName>
    </submittedName>
</protein>
<evidence type="ECO:0000313" key="4">
    <source>
        <dbReference type="Proteomes" id="UP001597018"/>
    </source>
</evidence>
<evidence type="ECO:0000313" key="3">
    <source>
        <dbReference type="EMBL" id="MFD0924053.1"/>
    </source>
</evidence>
<dbReference type="Proteomes" id="UP001597018">
    <property type="component" value="Unassembled WGS sequence"/>
</dbReference>
<dbReference type="InterPro" id="IPR038148">
    <property type="entry name" value="Tn1545/Tn916_Xis"/>
</dbReference>
<reference evidence="4" key="1">
    <citation type="journal article" date="2019" name="Int. J. Syst. Evol. Microbiol.">
        <title>The Global Catalogue of Microorganisms (GCM) 10K type strain sequencing project: providing services to taxonomists for standard genome sequencing and annotation.</title>
        <authorList>
            <consortium name="The Broad Institute Genomics Platform"/>
            <consortium name="The Broad Institute Genome Sequencing Center for Infectious Disease"/>
            <person name="Wu L."/>
            <person name="Ma J."/>
        </authorList>
    </citation>
    <scope>NUCLEOTIDE SEQUENCE [LARGE SCALE GENOMIC DNA]</scope>
    <source>
        <strain evidence="4">CCUG 56401</strain>
    </source>
</reference>
<dbReference type="NCBIfam" id="TIGR01764">
    <property type="entry name" value="excise"/>
    <property type="match status" value="1"/>
</dbReference>
<evidence type="ECO:0000256" key="1">
    <source>
        <dbReference type="SAM" id="SignalP"/>
    </source>
</evidence>
<evidence type="ECO:0000259" key="2">
    <source>
        <dbReference type="Pfam" id="PF12728"/>
    </source>
</evidence>